<dbReference type="HOGENOM" id="CLU_2526377_0_0_10"/>
<protein>
    <recommendedName>
        <fullName evidence="4">WG repeat-containing protein</fullName>
    </recommendedName>
</protein>
<dbReference type="Proteomes" id="UP000005436">
    <property type="component" value="Chromosome"/>
</dbReference>
<proteinExistence type="predicted"/>
<evidence type="ECO:0000313" key="2">
    <source>
        <dbReference type="EMBL" id="AEW20013.1"/>
    </source>
</evidence>
<dbReference type="RefSeq" id="WP_014224242.1">
    <property type="nucleotide sequence ID" value="NC_016610.1"/>
</dbReference>
<sequence>MKKMTYTLIVAGLTMLSAGKSAYAQIPEAKNVPQDTVMYKTTYEVRQIIPPLYEAAGFFREGRARIKRDNKWGVLSFRIVKNEK</sequence>
<name>G8UNW5_TANFA</name>
<dbReference type="EMBL" id="CP003191">
    <property type="protein sequence ID" value="AEW20013.1"/>
    <property type="molecule type" value="Genomic_DNA"/>
</dbReference>
<dbReference type="Pfam" id="PF14903">
    <property type="entry name" value="WG_beta_rep"/>
    <property type="match status" value="1"/>
</dbReference>
<keyword evidence="1" id="KW-0732">Signal</keyword>
<feature type="signal peptide" evidence="1">
    <location>
        <begin position="1"/>
        <end position="24"/>
    </location>
</feature>
<keyword evidence="3" id="KW-1185">Reference proteome</keyword>
<dbReference type="KEGG" id="tfo:BFO_0807"/>
<evidence type="ECO:0008006" key="4">
    <source>
        <dbReference type="Google" id="ProtNLM"/>
    </source>
</evidence>
<feature type="chain" id="PRO_5003517276" description="WG repeat-containing protein" evidence="1">
    <location>
        <begin position="25"/>
        <end position="84"/>
    </location>
</feature>
<accession>G8UNW5</accession>
<reference evidence="3" key="1">
    <citation type="submission" date="2011-12" db="EMBL/GenBank/DDBJ databases">
        <title>Complete sequence of Tannerella forsythia ATCC 43037.</title>
        <authorList>
            <person name="Dewhirst F."/>
            <person name="Tanner A."/>
            <person name="Izard J."/>
            <person name="Brinkac L."/>
            <person name="Durkin A.S."/>
            <person name="Hostetler J."/>
            <person name="Shetty J."/>
            <person name="Torralba M."/>
            <person name="Gill S."/>
            <person name="Nelson K."/>
        </authorList>
    </citation>
    <scope>NUCLEOTIDE SEQUENCE [LARGE SCALE GENOMIC DNA]</scope>
    <source>
        <strain evidence="3">ATCC 43037 / JCM 10827 / CCUG 33226 / KCTC 5666 / FDC 338</strain>
    </source>
</reference>
<dbReference type="AlphaFoldDB" id="G8UNW5"/>
<evidence type="ECO:0000256" key="1">
    <source>
        <dbReference type="SAM" id="SignalP"/>
    </source>
</evidence>
<organism evidence="2 3">
    <name type="scientific">Tannerella forsythia (strain ATCC 43037 / JCM 10827 / CCUG 21028 A / KCTC 5666 / FDC 338)</name>
    <name type="common">Bacteroides forsythus</name>
    <dbReference type="NCBI Taxonomy" id="203275"/>
    <lineage>
        <taxon>Bacteria</taxon>
        <taxon>Pseudomonadati</taxon>
        <taxon>Bacteroidota</taxon>
        <taxon>Bacteroidia</taxon>
        <taxon>Bacteroidales</taxon>
        <taxon>Tannerellaceae</taxon>
        <taxon>Tannerella</taxon>
    </lineage>
</organism>
<dbReference type="PATRIC" id="fig|203275.8.peg.721"/>
<evidence type="ECO:0000313" key="3">
    <source>
        <dbReference type="Proteomes" id="UP000005436"/>
    </source>
</evidence>
<dbReference type="GeneID" id="34758122"/>
<gene>
    <name evidence="2" type="ordered locus">BFO_0807</name>
</gene>
<dbReference type="InterPro" id="IPR032774">
    <property type="entry name" value="WG_beta_rep"/>
</dbReference>
<dbReference type="STRING" id="203275.BFO_0807"/>